<dbReference type="InterPro" id="IPR001902">
    <property type="entry name" value="SLC26A/SulP_fam"/>
</dbReference>
<sequence>MGQRAEAAAKRLTRLSPRLSDYAELRSSWLRDIMAGITVGIVAIPLALAFAIASGAPAEMGLITGVVAGFVAAIFGGSHVQVSGPTGAMVVILLPIATEFGYQALPIVAIMGGILVIAAAVLKLGRVVAFIPWPVIEGFTLGIAIIIFMQQVPAALGSEPGESTNAIIAAVQSFAHINTTQMLWSLAMVAVVAIIMVGSTRLHERLPGSILAIIAVAVIAQVAEAPLAVIGELPTSLPAPSVPDADLALLQALIGPAFAVAALTAIESLLSARVASGMTSAGAYDGDRELLGQGLAGVASGFFGGMPATGAIARTAVNVRAGARTRLAAIVHALFLAGVVYLASGLVSQIPMVALAGVLLVTAVNMVDYHNAGKIIRSSRQDAFIFALTALITVSFDLIFAVLIGIAVTAVFALRALSKTAAVEHEEIPEPRQPEDKHIAIVRFDGALYFGIGDRILTAVEAIEGINDVDVVILKLSQLRFMDSSGARVLAELIKVFGRRKITVIVKGLQERHKHLATSTGVLSSLREDDYIIASLPDAVAQAREIVAAKRG</sequence>
<keyword evidence="2 5" id="KW-0812">Transmembrane</keyword>
<feature type="transmembrane region" description="Helical" evidence="5">
    <location>
        <begin position="210"/>
        <end position="229"/>
    </location>
</feature>
<dbReference type="InterPro" id="IPR002645">
    <property type="entry name" value="STAS_dom"/>
</dbReference>
<dbReference type="Pfam" id="PF01740">
    <property type="entry name" value="STAS"/>
    <property type="match status" value="1"/>
</dbReference>
<dbReference type="Pfam" id="PF00916">
    <property type="entry name" value="Sulfate_transp"/>
    <property type="match status" value="1"/>
</dbReference>
<proteinExistence type="predicted"/>
<dbReference type="STRING" id="1176165.GCA_001584405_01466"/>
<gene>
    <name evidence="7" type="ORF">CYJ40_03720</name>
</gene>
<comment type="subcellular location">
    <subcellularLocation>
        <location evidence="1">Membrane</location>
        <topology evidence="1">Multi-pass membrane protein</topology>
    </subcellularLocation>
</comment>
<comment type="caution">
    <text evidence="7">The sequence shown here is derived from an EMBL/GenBank/DDBJ whole genome shotgun (WGS) entry which is preliminary data.</text>
</comment>
<feature type="transmembrane region" description="Helical" evidence="5">
    <location>
        <begin position="383"/>
        <end position="414"/>
    </location>
</feature>
<dbReference type="CDD" id="cd07042">
    <property type="entry name" value="STAS_SulP_like_sulfate_transporter"/>
    <property type="match status" value="1"/>
</dbReference>
<evidence type="ECO:0000256" key="4">
    <source>
        <dbReference type="ARBA" id="ARBA00023136"/>
    </source>
</evidence>
<dbReference type="EMBL" id="PKGO01000003">
    <property type="protein sequence ID" value="PKY70687.1"/>
    <property type="molecule type" value="Genomic_DNA"/>
</dbReference>
<keyword evidence="3 5" id="KW-1133">Transmembrane helix</keyword>
<protein>
    <submittedName>
        <fullName evidence="7">Sodium-independent anion transporter</fullName>
    </submittedName>
</protein>
<dbReference type="SUPFAM" id="SSF52091">
    <property type="entry name" value="SpoIIaa-like"/>
    <property type="match status" value="1"/>
</dbReference>
<dbReference type="Proteomes" id="UP000242755">
    <property type="component" value="Unassembled WGS sequence"/>
</dbReference>
<feature type="transmembrane region" description="Helical" evidence="5">
    <location>
        <begin position="182"/>
        <end position="198"/>
    </location>
</feature>
<dbReference type="Gene3D" id="3.30.750.24">
    <property type="entry name" value="STAS domain"/>
    <property type="match status" value="1"/>
</dbReference>
<keyword evidence="4 5" id="KW-0472">Membrane</keyword>
<dbReference type="InterPro" id="IPR036513">
    <property type="entry name" value="STAS_dom_sf"/>
</dbReference>
<dbReference type="PROSITE" id="PS50801">
    <property type="entry name" value="STAS"/>
    <property type="match status" value="1"/>
</dbReference>
<evidence type="ECO:0000313" key="8">
    <source>
        <dbReference type="Proteomes" id="UP000242755"/>
    </source>
</evidence>
<evidence type="ECO:0000259" key="6">
    <source>
        <dbReference type="PROSITE" id="PS50801"/>
    </source>
</evidence>
<feature type="transmembrane region" description="Helical" evidence="5">
    <location>
        <begin position="129"/>
        <end position="149"/>
    </location>
</feature>
<organism evidence="7 8">
    <name type="scientific">Brevibacterium ravenspurgense</name>
    <dbReference type="NCBI Taxonomy" id="479117"/>
    <lineage>
        <taxon>Bacteria</taxon>
        <taxon>Bacillati</taxon>
        <taxon>Actinomycetota</taxon>
        <taxon>Actinomycetes</taxon>
        <taxon>Micrococcales</taxon>
        <taxon>Brevibacteriaceae</taxon>
        <taxon>Brevibacterium</taxon>
    </lineage>
</organism>
<dbReference type="PANTHER" id="PTHR11814">
    <property type="entry name" value="SULFATE TRANSPORTER"/>
    <property type="match status" value="1"/>
</dbReference>
<feature type="transmembrane region" description="Helical" evidence="5">
    <location>
        <begin position="249"/>
        <end position="270"/>
    </location>
</feature>
<dbReference type="GO" id="GO:0016020">
    <property type="term" value="C:membrane"/>
    <property type="evidence" value="ECO:0007669"/>
    <property type="project" value="UniProtKB-SubCell"/>
</dbReference>
<feature type="transmembrane region" description="Helical" evidence="5">
    <location>
        <begin position="100"/>
        <end position="122"/>
    </location>
</feature>
<name>A0A2I1IHS8_9MICO</name>
<feature type="transmembrane region" description="Helical" evidence="5">
    <location>
        <begin position="33"/>
        <end position="53"/>
    </location>
</feature>
<accession>A0A2I1IHS8</accession>
<feature type="transmembrane region" description="Helical" evidence="5">
    <location>
        <begin position="60"/>
        <end position="80"/>
    </location>
</feature>
<dbReference type="InterPro" id="IPR011547">
    <property type="entry name" value="SLC26A/SulP_dom"/>
</dbReference>
<evidence type="ECO:0000256" key="3">
    <source>
        <dbReference type="ARBA" id="ARBA00022989"/>
    </source>
</evidence>
<evidence type="ECO:0000256" key="1">
    <source>
        <dbReference type="ARBA" id="ARBA00004141"/>
    </source>
</evidence>
<dbReference type="GO" id="GO:0055085">
    <property type="term" value="P:transmembrane transport"/>
    <property type="evidence" value="ECO:0007669"/>
    <property type="project" value="InterPro"/>
</dbReference>
<dbReference type="AlphaFoldDB" id="A0A2I1IHS8"/>
<feature type="domain" description="STAS" evidence="6">
    <location>
        <begin position="429"/>
        <end position="543"/>
    </location>
</feature>
<evidence type="ECO:0000256" key="2">
    <source>
        <dbReference type="ARBA" id="ARBA00022692"/>
    </source>
</evidence>
<evidence type="ECO:0000313" key="7">
    <source>
        <dbReference type="EMBL" id="PKY70687.1"/>
    </source>
</evidence>
<evidence type="ECO:0000256" key="5">
    <source>
        <dbReference type="SAM" id="Phobius"/>
    </source>
</evidence>
<reference evidence="7 8" key="1">
    <citation type="submission" date="2017-12" db="EMBL/GenBank/DDBJ databases">
        <title>Phylogenetic diversity of female urinary microbiome.</title>
        <authorList>
            <person name="Thomas-White K."/>
            <person name="Wolfe A.J."/>
        </authorList>
    </citation>
    <scope>NUCLEOTIDE SEQUENCE [LARGE SCALE GENOMIC DNA]</scope>
    <source>
        <strain evidence="7 8">UMB0426</strain>
    </source>
</reference>
<dbReference type="RefSeq" id="WP_101672083.1">
    <property type="nucleotide sequence ID" value="NZ_PKGO01000003.1"/>
</dbReference>
<feature type="transmembrane region" description="Helical" evidence="5">
    <location>
        <begin position="327"/>
        <end position="344"/>
    </location>
</feature>